<evidence type="ECO:0000313" key="2">
    <source>
        <dbReference type="EMBL" id="STY16931.1"/>
    </source>
</evidence>
<organism evidence="2 4">
    <name type="scientific">Legionella quateirensis</name>
    <dbReference type="NCBI Taxonomy" id="45072"/>
    <lineage>
        <taxon>Bacteria</taxon>
        <taxon>Pseudomonadati</taxon>
        <taxon>Pseudomonadota</taxon>
        <taxon>Gammaproteobacteria</taxon>
        <taxon>Legionellales</taxon>
        <taxon>Legionellaceae</taxon>
        <taxon>Legionella</taxon>
    </lineage>
</organism>
<dbReference type="GO" id="GO:0004812">
    <property type="term" value="F:aminoacyl-tRNA ligase activity"/>
    <property type="evidence" value="ECO:0007669"/>
    <property type="project" value="UniProtKB-KW"/>
</dbReference>
<protein>
    <submittedName>
        <fullName evidence="2">Alanyl tRNA synthetase</fullName>
    </submittedName>
</protein>
<evidence type="ECO:0000313" key="3">
    <source>
        <dbReference type="Proteomes" id="UP000054639"/>
    </source>
</evidence>
<dbReference type="InterPro" id="IPR009000">
    <property type="entry name" value="Transl_B-barrel_sf"/>
</dbReference>
<accession>A0A378KTI9</accession>
<sequence>MEKTFWIDPYQSTLHTRVAAINNDELVLEKTIAFSFSGGQESDKAFINGIEIPVIASIAKQSTTEPH</sequence>
<evidence type="ECO:0000313" key="1">
    <source>
        <dbReference type="EMBL" id="KTD54751.1"/>
    </source>
</evidence>
<keyword evidence="3" id="KW-1185">Reference proteome</keyword>
<gene>
    <name evidence="1" type="ORF">Lqua_0258</name>
    <name evidence="2" type="ORF">NCTC12376_00724</name>
</gene>
<dbReference type="RefSeq" id="WP_058472513.1">
    <property type="nucleotide sequence ID" value="NZ_CAAAIL010000014.1"/>
</dbReference>
<dbReference type="Proteomes" id="UP000054639">
    <property type="component" value="Unassembled WGS sequence"/>
</dbReference>
<dbReference type="SUPFAM" id="SSF50447">
    <property type="entry name" value="Translation proteins"/>
    <property type="match status" value="1"/>
</dbReference>
<keyword evidence="2" id="KW-0030">Aminoacyl-tRNA synthetase</keyword>
<dbReference type="AlphaFoldDB" id="A0A378KTI9"/>
<dbReference type="EMBL" id="LNYR01000002">
    <property type="protein sequence ID" value="KTD54751.1"/>
    <property type="molecule type" value="Genomic_DNA"/>
</dbReference>
<dbReference type="STRING" id="45072.Lqua_0258"/>
<evidence type="ECO:0000313" key="4">
    <source>
        <dbReference type="Proteomes" id="UP000254230"/>
    </source>
</evidence>
<dbReference type="EMBL" id="UGOW01000001">
    <property type="protein sequence ID" value="STY16931.1"/>
    <property type="molecule type" value="Genomic_DNA"/>
</dbReference>
<proteinExistence type="predicted"/>
<reference evidence="2 4" key="2">
    <citation type="submission" date="2018-06" db="EMBL/GenBank/DDBJ databases">
        <authorList>
            <consortium name="Pathogen Informatics"/>
            <person name="Doyle S."/>
        </authorList>
    </citation>
    <scope>NUCLEOTIDE SEQUENCE [LARGE SCALE GENOMIC DNA]</scope>
    <source>
        <strain evidence="2 4">NCTC12376</strain>
    </source>
</reference>
<keyword evidence="2" id="KW-0436">Ligase</keyword>
<dbReference type="Proteomes" id="UP000254230">
    <property type="component" value="Unassembled WGS sequence"/>
</dbReference>
<name>A0A378KTI9_9GAMM</name>
<dbReference type="Gene3D" id="2.40.30.130">
    <property type="match status" value="1"/>
</dbReference>
<reference evidence="1 3" key="1">
    <citation type="submission" date="2015-11" db="EMBL/GenBank/DDBJ databases">
        <title>Genomic analysis of 38 Legionella species identifies large and diverse effector repertoires.</title>
        <authorList>
            <person name="Burstein D."/>
            <person name="Amaro F."/>
            <person name="Zusman T."/>
            <person name="Lifshitz Z."/>
            <person name="Cohen O."/>
            <person name="Gilbert J.A."/>
            <person name="Pupko T."/>
            <person name="Shuman H.A."/>
            <person name="Segal G."/>
        </authorList>
    </citation>
    <scope>NUCLEOTIDE SEQUENCE [LARGE SCALE GENOMIC DNA]</scope>
    <source>
        <strain evidence="1 3">ATCC 49507</strain>
    </source>
</reference>